<keyword evidence="3" id="KW-1185">Reference proteome</keyword>
<gene>
    <name evidence="2" type="ORF">BLA60_22400</name>
</gene>
<evidence type="ECO:0000313" key="3">
    <source>
        <dbReference type="Proteomes" id="UP000185696"/>
    </source>
</evidence>
<keyword evidence="1" id="KW-1133">Transmembrane helix</keyword>
<dbReference type="AlphaFoldDB" id="A0A7Z0WKD1"/>
<proteinExistence type="predicted"/>
<evidence type="ECO:0008006" key="4">
    <source>
        <dbReference type="Google" id="ProtNLM"/>
    </source>
</evidence>
<evidence type="ECO:0000256" key="1">
    <source>
        <dbReference type="SAM" id="Phobius"/>
    </source>
</evidence>
<evidence type="ECO:0000313" key="2">
    <source>
        <dbReference type="EMBL" id="OLF08763.1"/>
    </source>
</evidence>
<sequence length="362" mass="37893">MVAGNLMRALRLTTLTVAAALLLVFALPLLVADPGLYRSLGQQVVAFALLVAVAVVAGVAVVRDRPVGRVRWALVAAVFAASALATTGVAPADLMAEGEWSYGLIGWFLLLVLIDHGTTATLVALGVFTAGSFAQLVAVGQGHEVADLVVVTTAVLGCELPVLAIAMALRRIAGTAADAAVREERTRTEDAIAERLHADRRDRYAELASTTVPLLRALTDGTADLTDPLVRADYAVAASRLRRLFAEHDEVHDPLVHELRACLDLAERTGVVVYLGTCGDHPTPPLAARRALTEPALRAMATADTRARITVLGSPGGVTVSILTDGVGEQGEPLGDNDVGVTVTRLADGPDVWVEATWTATS</sequence>
<comment type="caution">
    <text evidence="2">The sequence shown here is derived from an EMBL/GenBank/DDBJ whole genome shotgun (WGS) entry which is preliminary data.</text>
</comment>
<reference evidence="2 3" key="1">
    <citation type="submission" date="2016-12" db="EMBL/GenBank/DDBJ databases">
        <title>The draft genome sequence of Actinophytocola xinjiangensis.</title>
        <authorList>
            <person name="Wang W."/>
            <person name="Yuan L."/>
        </authorList>
    </citation>
    <scope>NUCLEOTIDE SEQUENCE [LARGE SCALE GENOMIC DNA]</scope>
    <source>
        <strain evidence="2 3">CGMCC 4.4663</strain>
    </source>
</reference>
<feature type="transmembrane region" description="Helical" evidence="1">
    <location>
        <begin position="74"/>
        <end position="92"/>
    </location>
</feature>
<protein>
    <recommendedName>
        <fullName evidence="4">Signal transduction histidine kinase</fullName>
    </recommendedName>
</protein>
<feature type="transmembrane region" description="Helical" evidence="1">
    <location>
        <begin position="42"/>
        <end position="62"/>
    </location>
</feature>
<accession>A0A7Z0WKD1</accession>
<feature type="transmembrane region" description="Helical" evidence="1">
    <location>
        <begin position="145"/>
        <end position="169"/>
    </location>
</feature>
<dbReference type="Proteomes" id="UP000185696">
    <property type="component" value="Unassembled WGS sequence"/>
</dbReference>
<feature type="transmembrane region" description="Helical" evidence="1">
    <location>
        <begin position="104"/>
        <end position="133"/>
    </location>
</feature>
<keyword evidence="1" id="KW-0812">Transmembrane</keyword>
<keyword evidence="1" id="KW-0472">Membrane</keyword>
<name>A0A7Z0WKD1_9PSEU</name>
<dbReference type="EMBL" id="MSIF01000011">
    <property type="protein sequence ID" value="OLF08763.1"/>
    <property type="molecule type" value="Genomic_DNA"/>
</dbReference>
<organism evidence="2 3">
    <name type="scientific">Actinophytocola xinjiangensis</name>
    <dbReference type="NCBI Taxonomy" id="485602"/>
    <lineage>
        <taxon>Bacteria</taxon>
        <taxon>Bacillati</taxon>
        <taxon>Actinomycetota</taxon>
        <taxon>Actinomycetes</taxon>
        <taxon>Pseudonocardiales</taxon>
        <taxon>Pseudonocardiaceae</taxon>
    </lineage>
</organism>